<accession>A0ABP8MRR6</accession>
<dbReference type="Gene3D" id="3.10.180.10">
    <property type="entry name" value="2,3-Dihydroxybiphenyl 1,2-Dioxygenase, domain 1"/>
    <property type="match status" value="1"/>
</dbReference>
<gene>
    <name evidence="2" type="ORF">GCM10023092_15120</name>
</gene>
<dbReference type="InterPro" id="IPR029068">
    <property type="entry name" value="Glyas_Bleomycin-R_OHBP_Dase"/>
</dbReference>
<proteinExistence type="predicted"/>
<dbReference type="Pfam" id="PF06983">
    <property type="entry name" value="3-dmu-9_3-mt"/>
    <property type="match status" value="2"/>
</dbReference>
<dbReference type="EMBL" id="BAABEZ010000022">
    <property type="protein sequence ID" value="GAA4453946.1"/>
    <property type="molecule type" value="Genomic_DNA"/>
</dbReference>
<sequence>MQKIIPHLWFDKNASEAVAFYVTVFPNSQIQHSIQLRNTPSGDCDLLNFTLNGQELMAMGAGPEFRPTPAASFIVNYDPALFGNDEAEAKKELDRAWAALSEGGQALMPLDEYPFSKHYGWIQDRYGVSWQLMLSKPEGEPRPFIVPSLMFTGHNAGRASEAIDYYCSIFPNARKGAAHQYPEGSEQDPANTLMYADFQLEDIWIACMDSGYPHAFNFNEAFSLVITCADQEEIDYYANKLSADPRFEQCGWLKDKFGLSWQVSSAELETIMREGTQDEIDRVTQAIMPMKKLDIQKIHAAAKGDS</sequence>
<comment type="caution">
    <text evidence="2">The sequence shown here is derived from an EMBL/GenBank/DDBJ whole genome shotgun (WGS) entry which is preliminary data.</text>
</comment>
<evidence type="ECO:0000313" key="3">
    <source>
        <dbReference type="Proteomes" id="UP001501410"/>
    </source>
</evidence>
<reference evidence="3" key="1">
    <citation type="journal article" date="2019" name="Int. J. Syst. Evol. Microbiol.">
        <title>The Global Catalogue of Microorganisms (GCM) 10K type strain sequencing project: providing services to taxonomists for standard genome sequencing and annotation.</title>
        <authorList>
            <consortium name="The Broad Institute Genomics Platform"/>
            <consortium name="The Broad Institute Genome Sequencing Center for Infectious Disease"/>
            <person name="Wu L."/>
            <person name="Ma J."/>
        </authorList>
    </citation>
    <scope>NUCLEOTIDE SEQUENCE [LARGE SCALE GENOMIC DNA]</scope>
    <source>
        <strain evidence="3">JCM 31921</strain>
    </source>
</reference>
<name>A0ABP8MRR6_9BACT</name>
<evidence type="ECO:0000259" key="1">
    <source>
        <dbReference type="Pfam" id="PF06983"/>
    </source>
</evidence>
<dbReference type="Proteomes" id="UP001501410">
    <property type="component" value="Unassembled WGS sequence"/>
</dbReference>
<feature type="domain" description="PhnB-like" evidence="1">
    <location>
        <begin position="2"/>
        <end position="132"/>
    </location>
</feature>
<dbReference type="PANTHER" id="PTHR33990">
    <property type="entry name" value="PROTEIN YJDN-RELATED"/>
    <property type="match status" value="1"/>
</dbReference>
<dbReference type="Gene3D" id="3.30.720.110">
    <property type="match status" value="1"/>
</dbReference>
<protein>
    <submittedName>
        <fullName evidence="2">VOC family protein</fullName>
    </submittedName>
</protein>
<dbReference type="InterPro" id="IPR028973">
    <property type="entry name" value="PhnB-like"/>
</dbReference>
<feature type="domain" description="PhnB-like" evidence="1">
    <location>
        <begin position="145"/>
        <end position="263"/>
    </location>
</feature>
<dbReference type="Gene3D" id="3.30.720.100">
    <property type="match status" value="1"/>
</dbReference>
<keyword evidence="3" id="KW-1185">Reference proteome</keyword>
<dbReference type="CDD" id="cd06588">
    <property type="entry name" value="PhnB_like"/>
    <property type="match status" value="2"/>
</dbReference>
<dbReference type="RefSeq" id="WP_344824843.1">
    <property type="nucleotide sequence ID" value="NZ_BAABEZ010000022.1"/>
</dbReference>
<evidence type="ECO:0000313" key="2">
    <source>
        <dbReference type="EMBL" id="GAA4453946.1"/>
    </source>
</evidence>
<organism evidence="2 3">
    <name type="scientific">Rurimicrobium arvi</name>
    <dbReference type="NCBI Taxonomy" id="2049916"/>
    <lineage>
        <taxon>Bacteria</taxon>
        <taxon>Pseudomonadati</taxon>
        <taxon>Bacteroidota</taxon>
        <taxon>Chitinophagia</taxon>
        <taxon>Chitinophagales</taxon>
        <taxon>Chitinophagaceae</taxon>
        <taxon>Rurimicrobium</taxon>
    </lineage>
</organism>
<dbReference type="SUPFAM" id="SSF54593">
    <property type="entry name" value="Glyoxalase/Bleomycin resistance protein/Dihydroxybiphenyl dioxygenase"/>
    <property type="match status" value="2"/>
</dbReference>